<dbReference type="RefSeq" id="WP_055654611.1">
    <property type="nucleotide sequence ID" value="NZ_CABIXC010000004.1"/>
</dbReference>
<evidence type="ECO:0000313" key="5">
    <source>
        <dbReference type="Proteomes" id="UP000095651"/>
    </source>
</evidence>
<name>A0A174CRE6_9FIRM</name>
<dbReference type="Pfam" id="PF01546">
    <property type="entry name" value="Peptidase_M20"/>
    <property type="match status" value="1"/>
</dbReference>
<dbReference type="InterPro" id="IPR002933">
    <property type="entry name" value="Peptidase_M20"/>
</dbReference>
<dbReference type="InterPro" id="IPR006674">
    <property type="entry name" value="HD_domain"/>
</dbReference>
<proteinExistence type="predicted"/>
<dbReference type="SUPFAM" id="SSF109604">
    <property type="entry name" value="HD-domain/PDEase-like"/>
    <property type="match status" value="1"/>
</dbReference>
<evidence type="ECO:0000259" key="3">
    <source>
        <dbReference type="Pfam" id="PF13023"/>
    </source>
</evidence>
<dbReference type="GO" id="GO:0046872">
    <property type="term" value="F:metal ion binding"/>
    <property type="evidence" value="ECO:0007669"/>
    <property type="project" value="UniProtKB-KW"/>
</dbReference>
<dbReference type="Gene3D" id="1.10.3210.10">
    <property type="entry name" value="Hypothetical protein af1432"/>
    <property type="match status" value="1"/>
</dbReference>
<dbReference type="Gene3D" id="3.40.630.10">
    <property type="entry name" value="Zn peptidases"/>
    <property type="match status" value="1"/>
</dbReference>
<accession>A0A174CRE6</accession>
<evidence type="ECO:0000313" key="4">
    <source>
        <dbReference type="EMBL" id="CUO14380.1"/>
    </source>
</evidence>
<dbReference type="PANTHER" id="PTHR11845">
    <property type="entry name" value="5'-DEOXYNUCLEOTIDASE HDDC2"/>
    <property type="match status" value="1"/>
</dbReference>
<dbReference type="GO" id="GO:0002953">
    <property type="term" value="F:5'-deoxynucleotidase activity"/>
    <property type="evidence" value="ECO:0007669"/>
    <property type="project" value="InterPro"/>
</dbReference>
<dbReference type="AlphaFoldDB" id="A0A174CRE6"/>
<evidence type="ECO:0000256" key="1">
    <source>
        <dbReference type="ARBA" id="ARBA00022723"/>
    </source>
</evidence>
<dbReference type="PANTHER" id="PTHR11845:SF13">
    <property type="entry name" value="5'-DEOXYNUCLEOTIDASE HDDC2"/>
    <property type="match status" value="1"/>
</dbReference>
<organism evidence="4 5">
    <name type="scientific">Hungatella hathewayi</name>
    <dbReference type="NCBI Taxonomy" id="154046"/>
    <lineage>
        <taxon>Bacteria</taxon>
        <taxon>Bacillati</taxon>
        <taxon>Bacillota</taxon>
        <taxon>Clostridia</taxon>
        <taxon>Lachnospirales</taxon>
        <taxon>Lachnospiraceae</taxon>
        <taxon>Hungatella</taxon>
    </lineage>
</organism>
<dbReference type="Proteomes" id="UP000095651">
    <property type="component" value="Unassembled WGS sequence"/>
</dbReference>
<dbReference type="GO" id="GO:0050118">
    <property type="term" value="F:N-acetyldiaminopimelate deacetylase activity"/>
    <property type="evidence" value="ECO:0007669"/>
    <property type="project" value="UniProtKB-EC"/>
</dbReference>
<keyword evidence="1" id="KW-0479">Metal-binding</keyword>
<feature type="domain" description="HD" evidence="3">
    <location>
        <begin position="14"/>
        <end position="160"/>
    </location>
</feature>
<evidence type="ECO:0000256" key="2">
    <source>
        <dbReference type="ARBA" id="ARBA00022801"/>
    </source>
</evidence>
<dbReference type="Pfam" id="PF13023">
    <property type="entry name" value="HD_3"/>
    <property type="match status" value="1"/>
</dbReference>
<dbReference type="SUPFAM" id="SSF53187">
    <property type="entry name" value="Zn-dependent exopeptidases"/>
    <property type="match status" value="1"/>
</dbReference>
<reference evidence="4 5" key="1">
    <citation type="submission" date="2015-09" db="EMBL/GenBank/DDBJ databases">
        <authorList>
            <consortium name="Pathogen Informatics"/>
        </authorList>
    </citation>
    <scope>NUCLEOTIDE SEQUENCE [LARGE SCALE GENOMIC DNA]</scope>
    <source>
        <strain evidence="4 5">2789STDY5608850</strain>
    </source>
</reference>
<keyword evidence="2 4" id="KW-0378">Hydrolase</keyword>
<gene>
    <name evidence="4" type="ORF">ERS852407_01969</name>
</gene>
<dbReference type="EC" id="3.5.1.47" evidence="4"/>
<protein>
    <submittedName>
        <fullName evidence="4">HAD superfamily hydrolase</fullName>
        <ecNumber evidence="4">3.5.1.47</ecNumber>
    </submittedName>
</protein>
<dbReference type="GO" id="GO:0005737">
    <property type="term" value="C:cytoplasm"/>
    <property type="evidence" value="ECO:0007669"/>
    <property type="project" value="TreeGrafter"/>
</dbReference>
<sequence length="447" mass="50572">MEPEKLIEFLGVLEKLKCNTRHNWTTSGRRESVAEHSWRLAVMAFLLRDEFPELDMDRVVDMCLIHDWGEAITGDIPAFIKGGADEETESAVLRTMTGSLHDDLACRLNGLFDEMEALQTKEARLTKALDKIETLIQHNEAGADTWLPLEYELNLTYGDDISNMSEYTRRLRDLVRQESERIISEKPLGDKECGSTGSHSALDDETFEKIKALRRELHKIPELSGQERRTMEVLKTFLREHTSLSVTDRGGWFYALHQENGAEETVVFRADMDAIKGPGNIPYHGCGHDGHSAILAGLCLLTEGRVFQKNLCFLFQPAEETGEGGNPCSRLLEELGADRVYGFHNLPGYPLGTAVMRRETFSCDTVNTPEITDMSRMLFEQEGIPCLEAAAPFRWSEDFGWYLKKCQGMYFGIGAGEDCPDLHTPDYEFPDEVIRNAVRCLYLLAEI</sequence>
<dbReference type="InterPro" id="IPR039356">
    <property type="entry name" value="YfbR/HDDC2"/>
</dbReference>
<dbReference type="EMBL" id="CYZE01000004">
    <property type="protein sequence ID" value="CUO14380.1"/>
    <property type="molecule type" value="Genomic_DNA"/>
</dbReference>